<keyword evidence="2" id="KW-1133">Transmembrane helix</keyword>
<evidence type="ECO:0000259" key="3">
    <source>
        <dbReference type="Pfam" id="PF13559"/>
    </source>
</evidence>
<feature type="compositionally biased region" description="Basic and acidic residues" evidence="1">
    <location>
        <begin position="323"/>
        <end position="367"/>
    </location>
</feature>
<feature type="transmembrane region" description="Helical" evidence="2">
    <location>
        <begin position="181"/>
        <end position="199"/>
    </location>
</feature>
<evidence type="ECO:0000256" key="1">
    <source>
        <dbReference type="SAM" id="MobiDB-lite"/>
    </source>
</evidence>
<keyword evidence="5" id="KW-1185">Reference proteome</keyword>
<feature type="transmembrane region" description="Helical" evidence="2">
    <location>
        <begin position="481"/>
        <end position="500"/>
    </location>
</feature>
<name>A0A9X1MM14_9BACT</name>
<feature type="transmembrane region" description="Helical" evidence="2">
    <location>
        <begin position="12"/>
        <end position="32"/>
    </location>
</feature>
<sequence length="647" mass="71512">MGKRQTELDYAVIAINPALIMLLVGSLVLFLLELFYRGPYMGRMQFIMGDFVFACVLLSRLTIEEGFEKSGRLGGIFAFVMLLALWRFVPDAVWLGLILLVVIWWCANRLTFDCTLVDDSRDTSQKGLMQWIGADFDSLGSEPEKTPPQTQVAADEEPEKKRSWLWDVLDPTSTRFAPGVWIIYFSMAALPLFGLGQAFEPSGDASLRWRLFLYLFTYVASALGLLMSTSFLSLRRYLGKRNLEMPTSMVGIWLGTGAVLIAVVMLVTAILPRPHAEYEVAKIPSVGEMLKRAASNYAVGKDGTQDDEKQGTTESNDQQQAGKEQKEAGDGDQGEKSETQTKSGDGDKQSSSGKKSDQGKSGDDKSQKSQNQGDQKNDSSSQKSDSQSAQQQSDQKSEQKSDSGKSQQQSQSDGEKSDTQKSDGEQSNDNNKSEQQPNENKSSENQSSQNNAAKPPSEAPKPPQPSSPPFNLMSLVGSLGYLVKLIIYGAVALAALYFAWKFRAQIAESWAKFVDDMRKLWDYLFGRRTQPVLATAEAAPVAKTPLFPAFASPFAPGAKKRSPEQLVRYTFQALEAWGADKGVPRDSDQTVEEFARRLASEFSNTEIGPLARELARQYDEVAYGSGKAPREATECAQRLWRNLQSAY</sequence>
<feature type="transmembrane region" description="Helical" evidence="2">
    <location>
        <begin position="211"/>
        <end position="232"/>
    </location>
</feature>
<feature type="transmembrane region" description="Helical" evidence="2">
    <location>
        <begin position="75"/>
        <end position="105"/>
    </location>
</feature>
<accession>A0A9X1MM14</accession>
<dbReference type="RefSeq" id="WP_230217583.1">
    <property type="nucleotide sequence ID" value="NZ_JAJKFT010000004.1"/>
</dbReference>
<evidence type="ECO:0000313" key="4">
    <source>
        <dbReference type="EMBL" id="MCC9628372.1"/>
    </source>
</evidence>
<dbReference type="AlphaFoldDB" id="A0A9X1MM14"/>
<dbReference type="EMBL" id="JAJKFT010000004">
    <property type="protein sequence ID" value="MCC9628372.1"/>
    <property type="molecule type" value="Genomic_DNA"/>
</dbReference>
<evidence type="ECO:0000256" key="2">
    <source>
        <dbReference type="SAM" id="Phobius"/>
    </source>
</evidence>
<feature type="compositionally biased region" description="Polar residues" evidence="1">
    <location>
        <begin position="312"/>
        <end position="322"/>
    </location>
</feature>
<keyword evidence="2" id="KW-0472">Membrane</keyword>
<dbReference type="InterPro" id="IPR053110">
    <property type="entry name" value="Ribosomal_L1-TF"/>
</dbReference>
<dbReference type="Proteomes" id="UP001139103">
    <property type="component" value="Unassembled WGS sequence"/>
</dbReference>
<dbReference type="PANTHER" id="PTHR48162">
    <property type="entry name" value="YALI0A06930P"/>
    <property type="match status" value="1"/>
</dbReference>
<protein>
    <submittedName>
        <fullName evidence="4">DUF4129 domain-containing protein</fullName>
    </submittedName>
</protein>
<keyword evidence="2" id="KW-0812">Transmembrane</keyword>
<feature type="transmembrane region" description="Helical" evidence="2">
    <location>
        <begin position="44"/>
        <end position="63"/>
    </location>
</feature>
<feature type="compositionally biased region" description="Pro residues" evidence="1">
    <location>
        <begin position="457"/>
        <end position="466"/>
    </location>
</feature>
<comment type="caution">
    <text evidence="4">The sequence shown here is derived from an EMBL/GenBank/DDBJ whole genome shotgun (WGS) entry which is preliminary data.</text>
</comment>
<dbReference type="InterPro" id="IPR025403">
    <property type="entry name" value="TgpA-like_C"/>
</dbReference>
<evidence type="ECO:0000313" key="5">
    <source>
        <dbReference type="Proteomes" id="UP001139103"/>
    </source>
</evidence>
<feature type="compositionally biased region" description="Low complexity" evidence="1">
    <location>
        <begin position="368"/>
        <end position="394"/>
    </location>
</feature>
<feature type="compositionally biased region" description="Low complexity" evidence="1">
    <location>
        <begin position="433"/>
        <end position="456"/>
    </location>
</feature>
<feature type="compositionally biased region" description="Basic and acidic residues" evidence="1">
    <location>
        <begin position="413"/>
        <end position="424"/>
    </location>
</feature>
<dbReference type="Pfam" id="PF13559">
    <property type="entry name" value="DUF4129"/>
    <property type="match status" value="1"/>
</dbReference>
<feature type="domain" description="Protein-glutamine gamma-glutamyltransferase-like C-terminal" evidence="3">
    <location>
        <begin position="571"/>
        <end position="641"/>
    </location>
</feature>
<feature type="transmembrane region" description="Helical" evidence="2">
    <location>
        <begin position="252"/>
        <end position="272"/>
    </location>
</feature>
<feature type="region of interest" description="Disordered" evidence="1">
    <location>
        <begin position="300"/>
        <end position="466"/>
    </location>
</feature>
<proteinExistence type="predicted"/>
<gene>
    <name evidence="4" type="ORF">LOC68_08195</name>
</gene>
<reference evidence="4" key="1">
    <citation type="submission" date="2021-11" db="EMBL/GenBank/DDBJ databases">
        <title>Genome sequence.</title>
        <authorList>
            <person name="Sun Q."/>
        </authorList>
    </citation>
    <scope>NUCLEOTIDE SEQUENCE</scope>
    <source>
        <strain evidence="4">JC732</strain>
    </source>
</reference>
<organism evidence="4 5">
    <name type="scientific">Blastopirellula sediminis</name>
    <dbReference type="NCBI Taxonomy" id="2894196"/>
    <lineage>
        <taxon>Bacteria</taxon>
        <taxon>Pseudomonadati</taxon>
        <taxon>Planctomycetota</taxon>
        <taxon>Planctomycetia</taxon>
        <taxon>Pirellulales</taxon>
        <taxon>Pirellulaceae</taxon>
        <taxon>Blastopirellula</taxon>
    </lineage>
</organism>
<dbReference type="PANTHER" id="PTHR48162:SF1">
    <property type="entry name" value="RIBOSOMAL L1 DOMAIN-CONTAINING PROTEIN CG13096"/>
    <property type="match status" value="1"/>
</dbReference>